<dbReference type="Proteomes" id="UP000295367">
    <property type="component" value="Unassembled WGS sequence"/>
</dbReference>
<evidence type="ECO:0000313" key="1">
    <source>
        <dbReference type="EMBL" id="TCV90651.1"/>
    </source>
</evidence>
<comment type="caution">
    <text evidence="1">The sequence shown here is derived from an EMBL/GenBank/DDBJ whole genome shotgun (WGS) entry which is preliminary data.</text>
</comment>
<sequence length="76" mass="8753">MVLNIFSDKVILIFNLFGKLQTVIELPYGQGWMVSVFGWYFIQWVSLLTYTLQVLNPHNAQDHGCIDLPTNLYTAC</sequence>
<keyword evidence="2" id="KW-1185">Reference proteome</keyword>
<dbReference type="AlphaFoldDB" id="A0A4R3YFA4"/>
<protein>
    <submittedName>
        <fullName evidence="1">Uncharacterized protein</fullName>
    </submittedName>
</protein>
<dbReference type="EMBL" id="SMCO01000001">
    <property type="protein sequence ID" value="TCV90651.1"/>
    <property type="molecule type" value="Genomic_DNA"/>
</dbReference>
<organism evidence="1 2">
    <name type="scientific">Sulfurirhabdus autotrophica</name>
    <dbReference type="NCBI Taxonomy" id="1706046"/>
    <lineage>
        <taxon>Bacteria</taxon>
        <taxon>Pseudomonadati</taxon>
        <taxon>Pseudomonadota</taxon>
        <taxon>Betaproteobacteria</taxon>
        <taxon>Nitrosomonadales</taxon>
        <taxon>Sulfuricellaceae</taxon>
        <taxon>Sulfurirhabdus</taxon>
    </lineage>
</organism>
<name>A0A4R3YFA4_9PROT</name>
<reference evidence="1 2" key="1">
    <citation type="submission" date="2019-03" db="EMBL/GenBank/DDBJ databases">
        <title>Genomic Encyclopedia of Type Strains, Phase IV (KMG-IV): sequencing the most valuable type-strain genomes for metagenomic binning, comparative biology and taxonomic classification.</title>
        <authorList>
            <person name="Goeker M."/>
        </authorList>
    </citation>
    <scope>NUCLEOTIDE SEQUENCE [LARGE SCALE GENOMIC DNA]</scope>
    <source>
        <strain evidence="1 2">DSM 100309</strain>
    </source>
</reference>
<evidence type="ECO:0000313" key="2">
    <source>
        <dbReference type="Proteomes" id="UP000295367"/>
    </source>
</evidence>
<gene>
    <name evidence="1" type="ORF">EDC63_101625</name>
</gene>
<accession>A0A4R3YFA4</accession>
<proteinExistence type="predicted"/>